<evidence type="ECO:0000256" key="1">
    <source>
        <dbReference type="ARBA" id="ARBA00001974"/>
    </source>
</evidence>
<dbReference type="GO" id="GO:0006555">
    <property type="term" value="P:methionine metabolic process"/>
    <property type="evidence" value="ECO:0007669"/>
    <property type="project" value="InterPro"/>
</dbReference>
<keyword evidence="3" id="KW-0285">Flavoprotein</keyword>
<comment type="pathway">
    <text evidence="2">One-carbon metabolism; tetrahydrofolate interconversion.</text>
</comment>
<dbReference type="InterPro" id="IPR003171">
    <property type="entry name" value="Mehydrof_redctse-like"/>
</dbReference>
<evidence type="ECO:0000256" key="4">
    <source>
        <dbReference type="ARBA" id="ARBA00022827"/>
    </source>
</evidence>
<evidence type="ECO:0000313" key="6">
    <source>
        <dbReference type="EMBL" id="SVB62406.1"/>
    </source>
</evidence>
<dbReference type="Gene3D" id="3.20.20.220">
    <property type="match status" value="1"/>
</dbReference>
<evidence type="ECO:0000256" key="3">
    <source>
        <dbReference type="ARBA" id="ARBA00022630"/>
    </source>
</evidence>
<feature type="non-terminal residue" evidence="6">
    <location>
        <position position="81"/>
    </location>
</feature>
<gene>
    <name evidence="6" type="ORF">METZ01_LOCUS215260</name>
</gene>
<comment type="cofactor">
    <cofactor evidence="1">
        <name>FAD</name>
        <dbReference type="ChEBI" id="CHEBI:57692"/>
    </cofactor>
</comment>
<proteinExistence type="predicted"/>
<evidence type="ECO:0000256" key="2">
    <source>
        <dbReference type="ARBA" id="ARBA00004777"/>
    </source>
</evidence>
<reference evidence="6" key="1">
    <citation type="submission" date="2018-05" db="EMBL/GenBank/DDBJ databases">
        <authorList>
            <person name="Lanie J.A."/>
            <person name="Ng W.-L."/>
            <person name="Kazmierczak K.M."/>
            <person name="Andrzejewski T.M."/>
            <person name="Davidsen T.M."/>
            <person name="Wayne K.J."/>
            <person name="Tettelin H."/>
            <person name="Glass J.I."/>
            <person name="Rusch D."/>
            <person name="Podicherti R."/>
            <person name="Tsui H.-C.T."/>
            <person name="Winkler M.E."/>
        </authorList>
    </citation>
    <scope>NUCLEOTIDE SEQUENCE</scope>
</reference>
<dbReference type="GO" id="GO:0004489">
    <property type="term" value="F:methylenetetrahydrofolate reductase [NAD(P)H] activity"/>
    <property type="evidence" value="ECO:0007669"/>
    <property type="project" value="InterPro"/>
</dbReference>
<dbReference type="GO" id="GO:0035999">
    <property type="term" value="P:tetrahydrofolate interconversion"/>
    <property type="evidence" value="ECO:0007669"/>
    <property type="project" value="UniProtKB-UniPathway"/>
</dbReference>
<dbReference type="SUPFAM" id="SSF51730">
    <property type="entry name" value="FAD-linked oxidoreductase"/>
    <property type="match status" value="1"/>
</dbReference>
<protein>
    <submittedName>
        <fullName evidence="6">Uncharacterized protein</fullName>
    </submittedName>
</protein>
<organism evidence="6">
    <name type="scientific">marine metagenome</name>
    <dbReference type="NCBI Taxonomy" id="408172"/>
    <lineage>
        <taxon>unclassified sequences</taxon>
        <taxon>metagenomes</taxon>
        <taxon>ecological metagenomes</taxon>
    </lineage>
</organism>
<sequence length="81" mass="8804">MEYQSILHKKLLDGNFVYTAETTPPDSSDQEVLLKKIKSLKNVADAVNLTDSPGAKVHMSALTAAIILIQNGIEPILQLTV</sequence>
<accession>A0A382FH50</accession>
<dbReference type="EMBL" id="UINC01049982">
    <property type="protein sequence ID" value="SVB62406.1"/>
    <property type="molecule type" value="Genomic_DNA"/>
</dbReference>
<name>A0A382FH50_9ZZZZ</name>
<dbReference type="Pfam" id="PF02219">
    <property type="entry name" value="MTHFR"/>
    <property type="match status" value="1"/>
</dbReference>
<dbReference type="UniPathway" id="UPA00193"/>
<keyword evidence="5" id="KW-0560">Oxidoreductase</keyword>
<evidence type="ECO:0000256" key="5">
    <source>
        <dbReference type="ARBA" id="ARBA00023002"/>
    </source>
</evidence>
<dbReference type="InterPro" id="IPR029041">
    <property type="entry name" value="FAD-linked_oxidoreductase-like"/>
</dbReference>
<keyword evidence="4" id="KW-0274">FAD</keyword>
<dbReference type="AlphaFoldDB" id="A0A382FH50"/>